<name>A0ABY7VA24_9GAMM</name>
<reference evidence="2 3" key="1">
    <citation type="journal article" date="2022" name="Mar. Drugs">
        <title>Bioassay-Guided Fractionation Leads to the Detection of Cholic Acid Generated by the Rare Thalassomonas sp.</title>
        <authorList>
            <person name="Pheiffer F."/>
            <person name="Schneider Y.K."/>
            <person name="Hansen E.H."/>
            <person name="Andersen J.H."/>
            <person name="Isaksson J."/>
            <person name="Busche T."/>
            <person name="R C."/>
            <person name="Kalinowski J."/>
            <person name="Zyl L.V."/>
            <person name="Trindade M."/>
        </authorList>
    </citation>
    <scope>NUCLEOTIDE SEQUENCE [LARGE SCALE GENOMIC DNA]</scope>
    <source>
        <strain evidence="2 3">A5K-61T</strain>
    </source>
</reference>
<dbReference type="PANTHER" id="PTHR45856:SF24">
    <property type="entry name" value="FUNGAL LIPASE-LIKE DOMAIN-CONTAINING PROTEIN"/>
    <property type="match status" value="1"/>
</dbReference>
<dbReference type="Pfam" id="PF01764">
    <property type="entry name" value="Lipase_3"/>
    <property type="match status" value="1"/>
</dbReference>
<gene>
    <name evidence="2" type="ORF">H3N35_18395</name>
</gene>
<dbReference type="EMBL" id="CP059693">
    <property type="protein sequence ID" value="WDE10237.1"/>
    <property type="molecule type" value="Genomic_DNA"/>
</dbReference>
<feature type="domain" description="Fungal lipase-type" evidence="1">
    <location>
        <begin position="79"/>
        <end position="208"/>
    </location>
</feature>
<dbReference type="PANTHER" id="PTHR45856">
    <property type="entry name" value="ALPHA/BETA-HYDROLASES SUPERFAMILY PROTEIN"/>
    <property type="match status" value="1"/>
</dbReference>
<accession>A0ABY7VA24</accession>
<evidence type="ECO:0000313" key="2">
    <source>
        <dbReference type="EMBL" id="WDE10237.1"/>
    </source>
</evidence>
<dbReference type="Proteomes" id="UP001215231">
    <property type="component" value="Chromosome"/>
</dbReference>
<dbReference type="CDD" id="cd00519">
    <property type="entry name" value="Lipase_3"/>
    <property type="match status" value="1"/>
</dbReference>
<evidence type="ECO:0000313" key="3">
    <source>
        <dbReference type="Proteomes" id="UP001215231"/>
    </source>
</evidence>
<keyword evidence="3" id="KW-1185">Reference proteome</keyword>
<dbReference type="RefSeq" id="WP_274050260.1">
    <property type="nucleotide sequence ID" value="NZ_CP059693.1"/>
</dbReference>
<dbReference type="SUPFAM" id="SSF53474">
    <property type="entry name" value="alpha/beta-Hydrolases"/>
    <property type="match status" value="1"/>
</dbReference>
<protein>
    <submittedName>
        <fullName evidence="2">Lipase family protein</fullName>
    </submittedName>
</protein>
<organism evidence="2 3">
    <name type="scientific">Thalassomonas haliotis</name>
    <dbReference type="NCBI Taxonomy" id="485448"/>
    <lineage>
        <taxon>Bacteria</taxon>
        <taxon>Pseudomonadati</taxon>
        <taxon>Pseudomonadota</taxon>
        <taxon>Gammaproteobacteria</taxon>
        <taxon>Alteromonadales</taxon>
        <taxon>Colwelliaceae</taxon>
        <taxon>Thalassomonas</taxon>
    </lineage>
</organism>
<dbReference type="Gene3D" id="3.40.50.1820">
    <property type="entry name" value="alpha/beta hydrolase"/>
    <property type="match status" value="1"/>
</dbReference>
<dbReference type="InterPro" id="IPR029058">
    <property type="entry name" value="AB_hydrolase_fold"/>
</dbReference>
<dbReference type="InterPro" id="IPR002921">
    <property type="entry name" value="Fungal_lipase-type"/>
</dbReference>
<sequence>MPAISPRVASNLAAVAYSTKGPLPQNYKLALIPDTEKHFRFDLSNHVYTGTSGGFFCRQATGFVLIGQGYSQEHKDDHVITIRGTNSLADTLTDITCHSCSSDNGASVHTGFQSTFASFRSGLMAYFNQPGLLNGNSIIHCVGHSLGGALASLTADWIKTEFKRNVYLYTFGAPRVGKKDYAINNSVRVKKIFRCVHGADPVPKMPVWPFYHAPINGHEYILSRAQGIDHKAHLMRDSPGYINTANVNDWESLHCQAACSVSQRVVLNYQNRTESTYSSFWADKIAAALMTVMIDSGATTIIASLQATGATIGTVYDIMARALVDISKIVGMEKQLKGVLGYMLVFASKSAYIPIEFTYKFIRWVFTVTIARLQKAAKLALKQNN</sequence>
<proteinExistence type="predicted"/>
<dbReference type="InterPro" id="IPR051218">
    <property type="entry name" value="Sec_MonoDiacylglyc_Lipase"/>
</dbReference>
<evidence type="ECO:0000259" key="1">
    <source>
        <dbReference type="Pfam" id="PF01764"/>
    </source>
</evidence>